<organism evidence="1 2">
    <name type="scientific">Pistacia integerrima</name>
    <dbReference type="NCBI Taxonomy" id="434235"/>
    <lineage>
        <taxon>Eukaryota</taxon>
        <taxon>Viridiplantae</taxon>
        <taxon>Streptophyta</taxon>
        <taxon>Embryophyta</taxon>
        <taxon>Tracheophyta</taxon>
        <taxon>Spermatophyta</taxon>
        <taxon>Magnoliopsida</taxon>
        <taxon>eudicotyledons</taxon>
        <taxon>Gunneridae</taxon>
        <taxon>Pentapetalae</taxon>
        <taxon>rosids</taxon>
        <taxon>malvids</taxon>
        <taxon>Sapindales</taxon>
        <taxon>Anacardiaceae</taxon>
        <taxon>Pistacia</taxon>
    </lineage>
</organism>
<protein>
    <submittedName>
        <fullName evidence="1">Uncharacterized protein</fullName>
    </submittedName>
</protein>
<proteinExistence type="predicted"/>
<evidence type="ECO:0000313" key="1">
    <source>
        <dbReference type="EMBL" id="KAJ0014134.1"/>
    </source>
</evidence>
<dbReference type="Proteomes" id="UP001163603">
    <property type="component" value="Chromosome 13"/>
</dbReference>
<dbReference type="EMBL" id="CM047748">
    <property type="protein sequence ID" value="KAJ0014134.1"/>
    <property type="molecule type" value="Genomic_DNA"/>
</dbReference>
<keyword evidence="2" id="KW-1185">Reference proteome</keyword>
<sequence>MGSLDNKQQQSINNTGNEDCLNAFMFSNLIAFPIVLKAAIELNLFAIMAKASPGAHISASEIASQLPTNNPSAASMLDRMLRLLASHSMLKCSLRKLEDGRVEKLYALTPSSQLFVSKDDELSLSDVSILSYHPAVMEARFRLKDAILEETDGDLFKKVHGLTLFEYMNNDPTFNNIFNRAMVGLSQFVMKGILEVYRGYEGLSSLVDVGGGIGKCLHMITSKYPHIKGINYDLPHVIQSAPSYPGIEHVGGDMFSNVPTADAITLKNILHDWSDENCIKILRNCYTALPSNGKLIILSAVLPEEPESSNYSMYVSRADNLMLMHTPAGKERTEKEHETLCRKAGFSNFQLVCSFQGIHAIIECYK</sequence>
<name>A0ACC0XCD1_9ROSI</name>
<accession>A0ACC0XCD1</accession>
<gene>
    <name evidence="1" type="ORF">Pint_20455</name>
</gene>
<comment type="caution">
    <text evidence="1">The sequence shown here is derived from an EMBL/GenBank/DDBJ whole genome shotgun (WGS) entry which is preliminary data.</text>
</comment>
<evidence type="ECO:0000313" key="2">
    <source>
        <dbReference type="Proteomes" id="UP001163603"/>
    </source>
</evidence>
<reference evidence="2" key="1">
    <citation type="journal article" date="2023" name="G3 (Bethesda)">
        <title>Genome assembly and association tests identify interacting loci associated with vigor, precocity, and sex in interspecific pistachio rootstocks.</title>
        <authorList>
            <person name="Palmer W."/>
            <person name="Jacygrad E."/>
            <person name="Sagayaradj S."/>
            <person name="Cavanaugh K."/>
            <person name="Han R."/>
            <person name="Bertier L."/>
            <person name="Beede B."/>
            <person name="Kafkas S."/>
            <person name="Golino D."/>
            <person name="Preece J."/>
            <person name="Michelmore R."/>
        </authorList>
    </citation>
    <scope>NUCLEOTIDE SEQUENCE [LARGE SCALE GENOMIC DNA]</scope>
</reference>